<dbReference type="EMBL" id="MBFS01000071">
    <property type="protein sequence ID" value="PVV04846.1"/>
    <property type="molecule type" value="Genomic_DNA"/>
</dbReference>
<evidence type="ECO:0000313" key="1">
    <source>
        <dbReference type="EMBL" id="PVV04846.1"/>
    </source>
</evidence>
<name>A0A2T9ZJQ0_9FUNG</name>
<gene>
    <name evidence="1" type="ORF">BB560_000635</name>
</gene>
<dbReference type="AlphaFoldDB" id="A0A2T9ZJQ0"/>
<organism evidence="1 2">
    <name type="scientific">Smittium megazygosporum</name>
    <dbReference type="NCBI Taxonomy" id="133381"/>
    <lineage>
        <taxon>Eukaryota</taxon>
        <taxon>Fungi</taxon>
        <taxon>Fungi incertae sedis</taxon>
        <taxon>Zoopagomycota</taxon>
        <taxon>Kickxellomycotina</taxon>
        <taxon>Harpellomycetes</taxon>
        <taxon>Harpellales</taxon>
        <taxon>Legeriomycetaceae</taxon>
        <taxon>Smittium</taxon>
    </lineage>
</organism>
<sequence>MPDYRFLVVGYSWKIPNVQLSLSGIRNRRQQYVHKQKASRNAIFGKELNTSAWDYLRKKTERGVGMMRVPQSPHISSSFLCIAFFPSRQNSAELPQKTEKPQATE</sequence>
<evidence type="ECO:0000313" key="2">
    <source>
        <dbReference type="Proteomes" id="UP000245609"/>
    </source>
</evidence>
<reference evidence="1 2" key="1">
    <citation type="journal article" date="2018" name="MBio">
        <title>Comparative Genomics Reveals the Core Gene Toolbox for the Fungus-Insect Symbiosis.</title>
        <authorList>
            <person name="Wang Y."/>
            <person name="Stata M."/>
            <person name="Wang W."/>
            <person name="Stajich J.E."/>
            <person name="White M.M."/>
            <person name="Moncalvo J.M."/>
        </authorList>
    </citation>
    <scope>NUCLEOTIDE SEQUENCE [LARGE SCALE GENOMIC DNA]</scope>
    <source>
        <strain evidence="1 2">SC-DP-2</strain>
    </source>
</reference>
<comment type="caution">
    <text evidence="1">The sequence shown here is derived from an EMBL/GenBank/DDBJ whole genome shotgun (WGS) entry which is preliminary data.</text>
</comment>
<keyword evidence="2" id="KW-1185">Reference proteome</keyword>
<proteinExistence type="predicted"/>
<protein>
    <submittedName>
        <fullName evidence="1">Uncharacterized protein</fullName>
    </submittedName>
</protein>
<accession>A0A2T9ZJQ0</accession>
<dbReference type="Proteomes" id="UP000245609">
    <property type="component" value="Unassembled WGS sequence"/>
</dbReference>